<dbReference type="InterPro" id="IPR051331">
    <property type="entry name" value="Chorismate_mutase-related"/>
</dbReference>
<dbReference type="SMART" id="SM00830">
    <property type="entry name" value="CM_2"/>
    <property type="match status" value="1"/>
</dbReference>
<dbReference type="OrthoDB" id="3233357at2"/>
<feature type="domain" description="Chorismate mutase" evidence="3">
    <location>
        <begin position="2"/>
        <end position="92"/>
    </location>
</feature>
<keyword evidence="2" id="KW-0413">Isomerase</keyword>
<dbReference type="EC" id="5.4.99.5" evidence="1"/>
<reference evidence="4 5" key="2">
    <citation type="submission" date="2018-03" db="EMBL/GenBank/DDBJ databases">
        <title>Draft genome of Pseudomonas putida strain KH-21-114.</title>
        <authorList>
            <person name="Yoshizawa S."/>
            <person name="Khan N.H."/>
            <person name="Nishimura M."/>
            <person name="Chiura H.X."/>
            <person name="Ogura Y."/>
            <person name="Hayashi T."/>
            <person name="Kogure K."/>
        </authorList>
    </citation>
    <scope>NUCLEOTIDE SEQUENCE [LARGE SCALE GENOMIC DNA]</scope>
    <source>
        <strain evidence="4 5">KH-21-114</strain>
    </source>
</reference>
<protein>
    <recommendedName>
        <fullName evidence="1">chorismate mutase</fullName>
        <ecNumber evidence="1">5.4.99.5</ecNumber>
    </recommendedName>
</protein>
<comment type="caution">
    <text evidence="4">The sequence shown here is derived from an EMBL/GenBank/DDBJ whole genome shotgun (WGS) entry which is preliminary data.</text>
</comment>
<dbReference type="GO" id="GO:0009697">
    <property type="term" value="P:salicylic acid biosynthetic process"/>
    <property type="evidence" value="ECO:0007669"/>
    <property type="project" value="TreeGrafter"/>
</dbReference>
<name>A0A2S3X5E6_PSEPU</name>
<evidence type="ECO:0000256" key="2">
    <source>
        <dbReference type="ARBA" id="ARBA00023235"/>
    </source>
</evidence>
<gene>
    <name evidence="4" type="ORF">BGP84_14115</name>
</gene>
<dbReference type="RefSeq" id="WP_103447576.1">
    <property type="nucleotide sequence ID" value="NZ_MINH01000019.1"/>
</dbReference>
<dbReference type="Pfam" id="PF01817">
    <property type="entry name" value="CM_2"/>
    <property type="match status" value="1"/>
</dbReference>
<dbReference type="Proteomes" id="UP000237230">
    <property type="component" value="Unassembled WGS sequence"/>
</dbReference>
<dbReference type="EMBL" id="MINH01000019">
    <property type="protein sequence ID" value="POG10810.1"/>
    <property type="molecule type" value="Genomic_DNA"/>
</dbReference>
<dbReference type="Gene3D" id="1.20.59.10">
    <property type="entry name" value="Chorismate mutase"/>
    <property type="match status" value="1"/>
</dbReference>
<accession>A0A2S3X5E6</accession>
<dbReference type="PANTHER" id="PTHR38041">
    <property type="entry name" value="CHORISMATE MUTASE"/>
    <property type="match status" value="1"/>
</dbReference>
<dbReference type="AlphaFoldDB" id="A0A2S3X5E6"/>
<evidence type="ECO:0000256" key="1">
    <source>
        <dbReference type="ARBA" id="ARBA00012404"/>
    </source>
</evidence>
<sequence length="104" mass="11267">MEVTCTSLDEVRQRIDVIDRSLVSLLTQRGKLVAQAARFKKTTDDVRAPARVEQVIEKVRVMAGEAGASPAVVEQVYRAMISAFIAEELNVHATLTATDPAGNA</sequence>
<dbReference type="InterPro" id="IPR036979">
    <property type="entry name" value="CM_dom_sf"/>
</dbReference>
<reference evidence="4 5" key="1">
    <citation type="submission" date="2016-08" db="EMBL/GenBank/DDBJ databases">
        <authorList>
            <person name="Seilhamer J.J."/>
        </authorList>
    </citation>
    <scope>NUCLEOTIDE SEQUENCE [LARGE SCALE GENOMIC DNA]</scope>
    <source>
        <strain evidence="4 5">KH-21-114</strain>
    </source>
</reference>
<evidence type="ECO:0000259" key="3">
    <source>
        <dbReference type="PROSITE" id="PS51168"/>
    </source>
</evidence>
<evidence type="ECO:0000313" key="4">
    <source>
        <dbReference type="EMBL" id="POG10810.1"/>
    </source>
</evidence>
<dbReference type="PANTHER" id="PTHR38041:SF1">
    <property type="entry name" value="CHORISMATE MUTASE"/>
    <property type="match status" value="1"/>
</dbReference>
<dbReference type="InterPro" id="IPR002701">
    <property type="entry name" value="CM_II_prokaryot"/>
</dbReference>
<dbReference type="GO" id="GO:0046417">
    <property type="term" value="P:chorismate metabolic process"/>
    <property type="evidence" value="ECO:0007669"/>
    <property type="project" value="InterPro"/>
</dbReference>
<dbReference type="PROSITE" id="PS51168">
    <property type="entry name" value="CHORISMATE_MUT_2"/>
    <property type="match status" value="1"/>
</dbReference>
<dbReference type="SUPFAM" id="SSF48600">
    <property type="entry name" value="Chorismate mutase II"/>
    <property type="match status" value="1"/>
</dbReference>
<organism evidence="4 5">
    <name type="scientific">Pseudomonas putida</name>
    <name type="common">Arthrobacter siderocapsulatus</name>
    <dbReference type="NCBI Taxonomy" id="303"/>
    <lineage>
        <taxon>Bacteria</taxon>
        <taxon>Pseudomonadati</taxon>
        <taxon>Pseudomonadota</taxon>
        <taxon>Gammaproteobacteria</taxon>
        <taxon>Pseudomonadales</taxon>
        <taxon>Pseudomonadaceae</taxon>
        <taxon>Pseudomonas</taxon>
    </lineage>
</organism>
<evidence type="ECO:0000313" key="5">
    <source>
        <dbReference type="Proteomes" id="UP000237230"/>
    </source>
</evidence>
<proteinExistence type="predicted"/>
<dbReference type="GO" id="GO:0004106">
    <property type="term" value="F:chorismate mutase activity"/>
    <property type="evidence" value="ECO:0007669"/>
    <property type="project" value="UniProtKB-EC"/>
</dbReference>
<dbReference type="InterPro" id="IPR036263">
    <property type="entry name" value="Chorismate_II_sf"/>
</dbReference>